<accession>A0A0A1MSJ9</accession>
<keyword evidence="6" id="KW-0285">Flavoprotein</keyword>
<dbReference type="PANTHER" id="PTHR38663">
    <property type="match status" value="1"/>
</dbReference>
<dbReference type="InterPro" id="IPR025700">
    <property type="entry name" value="Lys/Orn_oxygenase"/>
</dbReference>
<evidence type="ECO:0000256" key="6">
    <source>
        <dbReference type="ARBA" id="ARBA00022630"/>
    </source>
</evidence>
<dbReference type="SUPFAM" id="SSF51905">
    <property type="entry name" value="FAD/NAD(P)-binding domain"/>
    <property type="match status" value="1"/>
</dbReference>
<dbReference type="PANTHER" id="PTHR38663:SF1">
    <property type="entry name" value="L-ORNITHINE N(5)-MONOOXYGENASE"/>
    <property type="match status" value="1"/>
</dbReference>
<comment type="cofactor">
    <cofactor evidence="1">
        <name>FAD</name>
        <dbReference type="ChEBI" id="CHEBI:57692"/>
    </cofactor>
</comment>
<evidence type="ECO:0000256" key="13">
    <source>
        <dbReference type="ARBA" id="ARBA00032738"/>
    </source>
</evidence>
<evidence type="ECO:0000256" key="2">
    <source>
        <dbReference type="ARBA" id="ARBA00004924"/>
    </source>
</evidence>
<evidence type="ECO:0000256" key="14">
    <source>
        <dbReference type="ARBA" id="ARBA00048407"/>
    </source>
</evidence>
<dbReference type="InterPro" id="IPR036188">
    <property type="entry name" value="FAD/NAD-bd_sf"/>
</dbReference>
<evidence type="ECO:0000256" key="7">
    <source>
        <dbReference type="ARBA" id="ARBA00022827"/>
    </source>
</evidence>
<protein>
    <recommendedName>
        <fullName evidence="5">L-lysine N6-monooxygenase MbtG</fullName>
        <ecNumber evidence="4">1.14.13.59</ecNumber>
    </recommendedName>
    <alternativeName>
        <fullName evidence="13">Lysine 6-N-hydroxylase</fullName>
    </alternativeName>
    <alternativeName>
        <fullName evidence="12">Lysine N6-hydroxylase</fullName>
    </alternativeName>
    <alternativeName>
        <fullName evidence="10">Lysine-N-oxygenase</fullName>
    </alternativeName>
    <alternativeName>
        <fullName evidence="11">Mycobactin synthase protein G</fullName>
    </alternativeName>
</protein>
<dbReference type="Pfam" id="PF13434">
    <property type="entry name" value="Lys_Orn_oxgnase"/>
    <property type="match status" value="1"/>
</dbReference>
<sequence>MYKWIVIGGGIQGSCVASRLLEEKKAEVKDVLIIDPHKQPLERWRTITEKIEMKYLRSPLVHHLHTDPYSLKKYSSENNYASSLKGQYQRPRLDMFNQHSMDLLEETGVMECWLQGVVNGLSWTEQRWKVCIADGRCFFSERVVLAMGVNHTPHYPSWIDSYKDHKAINHVFEMDSSLPETGDVIVVGGGMTAAHLAYALTQKESIHSVTMVKRHPLRVHHFDSDPGWLGPKYLNKYHKLTSYKERRLVIQEARNRGSITRDLYLKLLKQKRAGRLDIHTGCIQKIREDTDGSMQLFMENEAKLEGTAILLATGPAIAMPGKEWLDPLIEQMQLPCAPCGFPIVPKSLEWKNGLFVAGALAELEIGPASRNIAGARKAAERILQFA</sequence>
<dbReference type="OrthoDB" id="370110at2"/>
<dbReference type="EC" id="1.14.13.59" evidence="4"/>
<keyword evidence="8" id="KW-0521">NADP</keyword>
<evidence type="ECO:0000256" key="10">
    <source>
        <dbReference type="ARBA" id="ARBA00029939"/>
    </source>
</evidence>
<keyword evidence="9" id="KW-0560">Oxidoreductase</keyword>
<reference evidence="15 16" key="1">
    <citation type="submission" date="2014-11" db="EMBL/GenBank/DDBJ databases">
        <authorList>
            <person name="Urmite Genomes Urmite Genomes"/>
        </authorList>
    </citation>
    <scope>NUCLEOTIDE SEQUENCE [LARGE SCALE GENOMIC DNA]</scope>
    <source>
        <strain evidence="15 16">Oc5</strain>
    </source>
</reference>
<comment type="similarity">
    <text evidence="3">Belongs to the lysine N(6)-hydroxylase/L-ornithine N(5)-oxygenase family.</text>
</comment>
<evidence type="ECO:0000256" key="4">
    <source>
        <dbReference type="ARBA" id="ARBA00013076"/>
    </source>
</evidence>
<evidence type="ECO:0000313" key="15">
    <source>
        <dbReference type="EMBL" id="CEI81956.1"/>
    </source>
</evidence>
<gene>
    <name evidence="15" type="ORF">BN997_01811</name>
</gene>
<keyword evidence="7" id="KW-0274">FAD</keyword>
<comment type="catalytic activity">
    <reaction evidence="14">
        <text>L-lysine + NADPH + O2 = N(6)-hydroxy-L-lysine + NADP(+) + H2O</text>
        <dbReference type="Rhea" id="RHEA:23228"/>
        <dbReference type="ChEBI" id="CHEBI:15377"/>
        <dbReference type="ChEBI" id="CHEBI:15379"/>
        <dbReference type="ChEBI" id="CHEBI:32551"/>
        <dbReference type="ChEBI" id="CHEBI:57783"/>
        <dbReference type="ChEBI" id="CHEBI:57820"/>
        <dbReference type="ChEBI" id="CHEBI:58349"/>
        <dbReference type="EC" id="1.14.13.59"/>
    </reaction>
</comment>
<organism evidence="15 16">
    <name type="scientific">Oceanobacillus oncorhynchi</name>
    <dbReference type="NCBI Taxonomy" id="545501"/>
    <lineage>
        <taxon>Bacteria</taxon>
        <taxon>Bacillati</taxon>
        <taxon>Bacillota</taxon>
        <taxon>Bacilli</taxon>
        <taxon>Bacillales</taxon>
        <taxon>Bacillaceae</taxon>
        <taxon>Oceanobacillus</taxon>
    </lineage>
</organism>
<dbReference type="Gene3D" id="3.50.50.60">
    <property type="entry name" value="FAD/NAD(P)-binding domain"/>
    <property type="match status" value="1"/>
</dbReference>
<comment type="pathway">
    <text evidence="2">Siderophore biosynthesis.</text>
</comment>
<evidence type="ECO:0000256" key="12">
    <source>
        <dbReference type="ARBA" id="ARBA00032493"/>
    </source>
</evidence>
<evidence type="ECO:0000313" key="16">
    <source>
        <dbReference type="Proteomes" id="UP000040453"/>
    </source>
</evidence>
<evidence type="ECO:0000256" key="3">
    <source>
        <dbReference type="ARBA" id="ARBA00007588"/>
    </source>
</evidence>
<evidence type="ECO:0000256" key="8">
    <source>
        <dbReference type="ARBA" id="ARBA00022857"/>
    </source>
</evidence>
<dbReference type="GO" id="GO:0047091">
    <property type="term" value="F:L-lysine 6-monooxygenase (NADPH) activity"/>
    <property type="evidence" value="ECO:0007669"/>
    <property type="project" value="UniProtKB-EC"/>
</dbReference>
<evidence type="ECO:0000256" key="1">
    <source>
        <dbReference type="ARBA" id="ARBA00001974"/>
    </source>
</evidence>
<keyword evidence="16" id="KW-1185">Reference proteome</keyword>
<evidence type="ECO:0000256" key="9">
    <source>
        <dbReference type="ARBA" id="ARBA00023002"/>
    </source>
</evidence>
<evidence type="ECO:0000256" key="5">
    <source>
        <dbReference type="ARBA" id="ARBA00016406"/>
    </source>
</evidence>
<name>A0A0A1MSJ9_9BACI</name>
<dbReference type="EMBL" id="CDGG01000001">
    <property type="protein sequence ID" value="CEI81956.1"/>
    <property type="molecule type" value="Genomic_DNA"/>
</dbReference>
<proteinExistence type="inferred from homology"/>
<dbReference type="STRING" id="545501.BN997_01811"/>
<dbReference type="AlphaFoldDB" id="A0A0A1MSJ9"/>
<dbReference type="Proteomes" id="UP000040453">
    <property type="component" value="Unassembled WGS sequence"/>
</dbReference>
<dbReference type="RefSeq" id="WP_042531443.1">
    <property type="nucleotide sequence ID" value="NZ_CDGG01000001.1"/>
</dbReference>
<evidence type="ECO:0000256" key="11">
    <source>
        <dbReference type="ARBA" id="ARBA00031158"/>
    </source>
</evidence>